<dbReference type="AlphaFoldDB" id="A0A383WM76"/>
<accession>A0A383WM76</accession>
<dbReference type="EMBL" id="FNXT01000611">
    <property type="protein sequence ID" value="SZX65310.1"/>
    <property type="molecule type" value="Genomic_DNA"/>
</dbReference>
<sequence>MSESDQLGQVPVHRWQSWDYSDPVYQIDRHPVCKSHSRKLSDLGAVQPVELAATAAVPKGAAAAAAAAAPAQHQKQAALKAVLSPCLSAQQEQEEGPDTAAATEQAAPEIQ</sequence>
<gene>
    <name evidence="3" type="ORF">BQ4739_LOCUS18616</name>
    <name evidence="2" type="ORF">BQ4739_LOCUS5748</name>
</gene>
<keyword evidence="4" id="KW-1185">Reference proteome</keyword>
<feature type="region of interest" description="Disordered" evidence="1">
    <location>
        <begin position="88"/>
        <end position="111"/>
    </location>
</feature>
<organism evidence="3 4">
    <name type="scientific">Tetradesmus obliquus</name>
    <name type="common">Green alga</name>
    <name type="synonym">Acutodesmus obliquus</name>
    <dbReference type="NCBI Taxonomy" id="3088"/>
    <lineage>
        <taxon>Eukaryota</taxon>
        <taxon>Viridiplantae</taxon>
        <taxon>Chlorophyta</taxon>
        <taxon>core chlorophytes</taxon>
        <taxon>Chlorophyceae</taxon>
        <taxon>CS clade</taxon>
        <taxon>Sphaeropleales</taxon>
        <taxon>Scenedesmaceae</taxon>
        <taxon>Tetradesmus</taxon>
    </lineage>
</organism>
<dbReference type="EMBL" id="FNXT01001315">
    <property type="protein sequence ID" value="SZX78322.1"/>
    <property type="molecule type" value="Genomic_DNA"/>
</dbReference>
<evidence type="ECO:0000313" key="2">
    <source>
        <dbReference type="EMBL" id="SZX65310.1"/>
    </source>
</evidence>
<proteinExistence type="predicted"/>
<evidence type="ECO:0000256" key="1">
    <source>
        <dbReference type="SAM" id="MobiDB-lite"/>
    </source>
</evidence>
<name>A0A383WM76_TETOB</name>
<evidence type="ECO:0000313" key="4">
    <source>
        <dbReference type="Proteomes" id="UP000256970"/>
    </source>
</evidence>
<reference evidence="3 4" key="1">
    <citation type="submission" date="2016-10" db="EMBL/GenBank/DDBJ databases">
        <authorList>
            <person name="Cai Z."/>
        </authorList>
    </citation>
    <scope>NUCLEOTIDE SEQUENCE [LARGE SCALE GENOMIC DNA]</scope>
</reference>
<dbReference type="Proteomes" id="UP000256970">
    <property type="component" value="Unassembled WGS sequence"/>
</dbReference>
<protein>
    <submittedName>
        <fullName evidence="3">Uncharacterized protein</fullName>
    </submittedName>
</protein>
<evidence type="ECO:0000313" key="3">
    <source>
        <dbReference type="EMBL" id="SZX78322.1"/>
    </source>
</evidence>